<evidence type="ECO:0000313" key="7">
    <source>
        <dbReference type="Proteomes" id="UP000310263"/>
    </source>
</evidence>
<organism evidence="6 7">
    <name type="scientific">Muricaecibacterium torontonense</name>
    <dbReference type="NCBI Taxonomy" id="3032871"/>
    <lineage>
        <taxon>Bacteria</taxon>
        <taxon>Bacillati</taxon>
        <taxon>Actinomycetota</taxon>
        <taxon>Coriobacteriia</taxon>
        <taxon>Coriobacteriales</taxon>
        <taxon>Atopobiaceae</taxon>
        <taxon>Muricaecibacterium</taxon>
    </lineage>
</organism>
<dbReference type="SUPFAM" id="SSF51182">
    <property type="entry name" value="RmlC-like cupins"/>
    <property type="match status" value="1"/>
</dbReference>
<evidence type="ECO:0000256" key="1">
    <source>
        <dbReference type="ARBA" id="ARBA00022723"/>
    </source>
</evidence>
<comment type="cofactor">
    <cofactor evidence="3">
        <name>Zn(2+)</name>
        <dbReference type="ChEBI" id="CHEBI:29105"/>
    </cofactor>
    <text evidence="3">Binds 1 zinc ion per subunit.</text>
</comment>
<dbReference type="InterPro" id="IPR046457">
    <property type="entry name" value="PMI_typeI_cat"/>
</dbReference>
<proteinExistence type="predicted"/>
<comment type="caution">
    <text evidence="6">The sequence shown here is derived from an EMBL/GenBank/DDBJ whole genome shotgun (WGS) entry which is preliminary data.</text>
</comment>
<dbReference type="AlphaFoldDB" id="A0A4S2F231"/>
<feature type="active site" evidence="4">
    <location>
        <position position="189"/>
    </location>
</feature>
<evidence type="ECO:0000313" key="6">
    <source>
        <dbReference type="EMBL" id="TGY62999.1"/>
    </source>
</evidence>
<evidence type="ECO:0000256" key="4">
    <source>
        <dbReference type="PIRSR" id="PIRSR036894-2"/>
    </source>
</evidence>
<dbReference type="OrthoDB" id="9808275at2"/>
<sequence>MDPLFFTPIPHDTVWGGTAIKDYYGYEWPSDQVGQAWAFADQPDGSTAVSDGPYQGATLGELWKEHPEWFGDTDRPFPLIVSMLCPEQDLSIQVHPTDSVARAKGFPYGKNEAWYFLEAQPGSSIVFGHNAADERDMRHRIESGQWDELLRRLCVRKDDFVYVPAGTLHACGKNVIVYEVQQATNVTYRFYDYDRTDAQGNRRPLQLEEALESVEYGPDLNASRHTDAVEAKDGWERTCYIDCPSFKIEKLVVDEGSFTLCEDAYELVSVVRGSGQVNGRPVKVGDHFLVPKGCAATFTGQLTCMMTTA</sequence>
<dbReference type="PANTHER" id="PTHR42742:SF3">
    <property type="entry name" value="FRUCTOKINASE"/>
    <property type="match status" value="1"/>
</dbReference>
<keyword evidence="1 3" id="KW-0479">Metal-binding</keyword>
<keyword evidence="6" id="KW-0413">Isomerase</keyword>
<feature type="binding site" evidence="3">
    <location>
        <position position="169"/>
    </location>
    <ligand>
        <name>Zn(2+)</name>
        <dbReference type="ChEBI" id="CHEBI:29105"/>
    </ligand>
</feature>
<dbReference type="Proteomes" id="UP000310263">
    <property type="component" value="Unassembled WGS sequence"/>
</dbReference>
<dbReference type="GO" id="GO:0008270">
    <property type="term" value="F:zinc ion binding"/>
    <property type="evidence" value="ECO:0007669"/>
    <property type="project" value="InterPro"/>
</dbReference>
<dbReference type="PIRSF" id="PIRSF036894">
    <property type="entry name" value="PMI_Firm_short"/>
    <property type="match status" value="1"/>
</dbReference>
<evidence type="ECO:0000256" key="2">
    <source>
        <dbReference type="ARBA" id="ARBA00022833"/>
    </source>
</evidence>
<feature type="domain" description="Phosphomannose isomerase type I catalytic" evidence="5">
    <location>
        <begin position="11"/>
        <end position="102"/>
    </location>
</feature>
<gene>
    <name evidence="6" type="ORF">E5334_00300</name>
</gene>
<dbReference type="Gene3D" id="2.60.120.10">
    <property type="entry name" value="Jelly Rolls"/>
    <property type="match status" value="2"/>
</dbReference>
<dbReference type="GO" id="GO:0004476">
    <property type="term" value="F:mannose-6-phosphate isomerase activity"/>
    <property type="evidence" value="ECO:0007669"/>
    <property type="project" value="InterPro"/>
</dbReference>
<reference evidence="6 7" key="1">
    <citation type="submission" date="2019-04" db="EMBL/GenBank/DDBJ databases">
        <title>Microbes associate with the intestines of laboratory mice.</title>
        <authorList>
            <person name="Navarre W."/>
            <person name="Wong E."/>
            <person name="Huang K."/>
            <person name="Tropini C."/>
            <person name="Ng K."/>
            <person name="Yu B."/>
        </authorList>
    </citation>
    <scope>NUCLEOTIDE SEQUENCE [LARGE SCALE GENOMIC DNA]</scope>
    <source>
        <strain evidence="6 7">NM07_P-09</strain>
    </source>
</reference>
<evidence type="ECO:0000256" key="3">
    <source>
        <dbReference type="PIRSR" id="PIRSR036894-1"/>
    </source>
</evidence>
<name>A0A4S2F231_9ACTN</name>
<dbReference type="InterPro" id="IPR051804">
    <property type="entry name" value="Carb_Metab_Reg_Kinase/Isom"/>
</dbReference>
<dbReference type="InterPro" id="IPR011051">
    <property type="entry name" value="RmlC_Cupin_sf"/>
</dbReference>
<evidence type="ECO:0000259" key="5">
    <source>
        <dbReference type="Pfam" id="PF20511"/>
    </source>
</evidence>
<dbReference type="InterPro" id="IPR014628">
    <property type="entry name" value="Man6P_isomerase_Firm_short"/>
</dbReference>
<protein>
    <submittedName>
        <fullName evidence="6">Mannose-6-phosphate isomerase</fullName>
    </submittedName>
</protein>
<dbReference type="CDD" id="cd07010">
    <property type="entry name" value="cupin_PMI_type_I_N_bac"/>
    <property type="match status" value="1"/>
</dbReference>
<keyword evidence="7" id="KW-1185">Reference proteome</keyword>
<dbReference type="PANTHER" id="PTHR42742">
    <property type="entry name" value="TRANSCRIPTIONAL REPRESSOR MPRA"/>
    <property type="match status" value="1"/>
</dbReference>
<dbReference type="InterPro" id="IPR014710">
    <property type="entry name" value="RmlC-like_jellyroll"/>
</dbReference>
<dbReference type="Pfam" id="PF20511">
    <property type="entry name" value="PMI_typeI_cat"/>
    <property type="match status" value="1"/>
</dbReference>
<feature type="binding site" evidence="3">
    <location>
        <position position="112"/>
    </location>
    <ligand>
        <name>Zn(2+)</name>
        <dbReference type="ChEBI" id="CHEBI:29105"/>
    </ligand>
</feature>
<dbReference type="RefSeq" id="WP_136011625.1">
    <property type="nucleotide sequence ID" value="NZ_SRYE01000001.1"/>
</dbReference>
<keyword evidence="2 3" id="KW-0862">Zinc</keyword>
<dbReference type="GO" id="GO:0005975">
    <property type="term" value="P:carbohydrate metabolic process"/>
    <property type="evidence" value="ECO:0007669"/>
    <property type="project" value="InterPro"/>
</dbReference>
<feature type="binding site" evidence="3">
    <location>
        <position position="95"/>
    </location>
    <ligand>
        <name>Zn(2+)</name>
        <dbReference type="ChEBI" id="CHEBI:29105"/>
    </ligand>
</feature>
<accession>A0A4S2F231</accession>
<dbReference type="EMBL" id="SRYE01000001">
    <property type="protein sequence ID" value="TGY62999.1"/>
    <property type="molecule type" value="Genomic_DNA"/>
</dbReference>